<sequence length="116" mass="13501">MRTLNSRDQQARRKGTITITLTNQISTTMLLYTDPFQPLQLQVEKSSISTETFSIQQLALKIVALQQALTTCTRTWIETQHKVETYSVMENLILAVERDCIMEHQHRLQEERDANH</sequence>
<accession>A0A024FUG2</accession>
<organism evidence="1 2">
    <name type="scientific">Albugo candida</name>
    <dbReference type="NCBI Taxonomy" id="65357"/>
    <lineage>
        <taxon>Eukaryota</taxon>
        <taxon>Sar</taxon>
        <taxon>Stramenopiles</taxon>
        <taxon>Oomycota</taxon>
        <taxon>Peronosporomycetes</taxon>
        <taxon>Albuginales</taxon>
        <taxon>Albuginaceae</taxon>
        <taxon>Albugo</taxon>
    </lineage>
</organism>
<evidence type="ECO:0000313" key="2">
    <source>
        <dbReference type="Proteomes" id="UP000053237"/>
    </source>
</evidence>
<evidence type="ECO:0000313" key="1">
    <source>
        <dbReference type="EMBL" id="CCI10770.1"/>
    </source>
</evidence>
<proteinExistence type="predicted"/>
<dbReference type="EMBL" id="CAIX01000401">
    <property type="protein sequence ID" value="CCI10770.1"/>
    <property type="molecule type" value="Genomic_DNA"/>
</dbReference>
<keyword evidence="2" id="KW-1185">Reference proteome</keyword>
<comment type="caution">
    <text evidence="1">The sequence shown here is derived from an EMBL/GenBank/DDBJ whole genome shotgun (WGS) entry which is preliminary data.</text>
</comment>
<protein>
    <submittedName>
        <fullName evidence="1">Uncharacterized protein</fullName>
    </submittedName>
</protein>
<dbReference type="Proteomes" id="UP000053237">
    <property type="component" value="Unassembled WGS sequence"/>
</dbReference>
<gene>
    <name evidence="1" type="ORF">BN9_116670</name>
</gene>
<reference evidence="1 2" key="1">
    <citation type="submission" date="2012-05" db="EMBL/GenBank/DDBJ databases">
        <title>Recombination and specialization in a pathogen metapopulation.</title>
        <authorList>
            <person name="Gardiner A."/>
            <person name="Kemen E."/>
            <person name="Schultz-Larsen T."/>
            <person name="MacLean D."/>
            <person name="Van Oosterhout C."/>
            <person name="Jones J.D.G."/>
        </authorList>
    </citation>
    <scope>NUCLEOTIDE SEQUENCE [LARGE SCALE GENOMIC DNA]</scope>
    <source>
        <strain evidence="1 2">Ac Nc2</strain>
    </source>
</reference>
<dbReference type="InParanoid" id="A0A024FUG2"/>
<name>A0A024FUG2_9STRA</name>
<dbReference type="AlphaFoldDB" id="A0A024FUG2"/>